<evidence type="ECO:0000313" key="3">
    <source>
        <dbReference type="Proteomes" id="UP000243904"/>
    </source>
</evidence>
<name>A0A1H1NX16_9BRAD</name>
<dbReference type="Proteomes" id="UP000243904">
    <property type="component" value="Chromosome I"/>
</dbReference>
<feature type="compositionally biased region" description="Basic and acidic residues" evidence="1">
    <location>
        <begin position="12"/>
        <end position="21"/>
    </location>
</feature>
<dbReference type="AlphaFoldDB" id="A0A1H1NX16"/>
<gene>
    <name evidence="2" type="ORF">SAMN05444158_0773</name>
</gene>
<keyword evidence="3" id="KW-1185">Reference proteome</keyword>
<dbReference type="EMBL" id="LT629750">
    <property type="protein sequence ID" value="SDS02899.1"/>
    <property type="molecule type" value="Genomic_DNA"/>
</dbReference>
<organism evidence="2 3">
    <name type="scientific">Bradyrhizobium canariense</name>
    <dbReference type="NCBI Taxonomy" id="255045"/>
    <lineage>
        <taxon>Bacteria</taxon>
        <taxon>Pseudomonadati</taxon>
        <taxon>Pseudomonadota</taxon>
        <taxon>Alphaproteobacteria</taxon>
        <taxon>Hyphomicrobiales</taxon>
        <taxon>Nitrobacteraceae</taxon>
        <taxon>Bradyrhizobium</taxon>
    </lineage>
</organism>
<evidence type="ECO:0000313" key="2">
    <source>
        <dbReference type="EMBL" id="SDS02899.1"/>
    </source>
</evidence>
<sequence length="27" mass="3128">MAGQGQQRSIRPFRESAEIRPKRPIFA</sequence>
<accession>A0A1H1NX16</accession>
<feature type="region of interest" description="Disordered" evidence="1">
    <location>
        <begin position="1"/>
        <end position="27"/>
    </location>
</feature>
<proteinExistence type="predicted"/>
<protein>
    <submittedName>
        <fullName evidence="2">Uncharacterized protein</fullName>
    </submittedName>
</protein>
<evidence type="ECO:0000256" key="1">
    <source>
        <dbReference type="SAM" id="MobiDB-lite"/>
    </source>
</evidence>
<reference evidence="3" key="1">
    <citation type="submission" date="2016-10" db="EMBL/GenBank/DDBJ databases">
        <authorList>
            <person name="Varghese N."/>
            <person name="Submissions S."/>
        </authorList>
    </citation>
    <scope>NUCLEOTIDE SEQUENCE [LARGE SCALE GENOMIC DNA]</scope>
    <source>
        <strain evidence="3">GAS369</strain>
    </source>
</reference>